<evidence type="ECO:0000259" key="13">
    <source>
        <dbReference type="PROSITE" id="PS50994"/>
    </source>
</evidence>
<reference evidence="14" key="1">
    <citation type="submission" date="2021-03" db="EMBL/GenBank/DDBJ databases">
        <authorList>
            <person name="Bekaert M."/>
        </authorList>
    </citation>
    <scope>NUCLEOTIDE SEQUENCE</scope>
</reference>
<dbReference type="CDD" id="cd09274">
    <property type="entry name" value="RNase_HI_RT_Ty3"/>
    <property type="match status" value="1"/>
</dbReference>
<feature type="domain" description="CCHC-type" evidence="11">
    <location>
        <begin position="540"/>
        <end position="555"/>
    </location>
</feature>
<dbReference type="InterPro" id="IPR001995">
    <property type="entry name" value="Peptidase_A2_cat"/>
</dbReference>
<dbReference type="Proteomes" id="UP000683360">
    <property type="component" value="Unassembled WGS sequence"/>
</dbReference>
<dbReference type="PANTHER" id="PTHR37984">
    <property type="entry name" value="PROTEIN CBG26694"/>
    <property type="match status" value="1"/>
</dbReference>
<dbReference type="InterPro" id="IPR001878">
    <property type="entry name" value="Znf_CCHC"/>
</dbReference>
<dbReference type="InterPro" id="IPR036875">
    <property type="entry name" value="Znf_CCHC_sf"/>
</dbReference>
<dbReference type="Gene3D" id="3.30.420.10">
    <property type="entry name" value="Ribonuclease H-like superfamily/Ribonuclease H"/>
    <property type="match status" value="1"/>
</dbReference>
<keyword evidence="6" id="KW-0378">Hydrolase</keyword>
<dbReference type="OrthoDB" id="6150606at2759"/>
<evidence type="ECO:0000256" key="2">
    <source>
        <dbReference type="ARBA" id="ARBA00022679"/>
    </source>
</evidence>
<dbReference type="InterPro" id="IPR050951">
    <property type="entry name" value="Retrovirus_Pol_polyprotein"/>
</dbReference>
<dbReference type="Gene3D" id="4.10.60.10">
    <property type="entry name" value="Zinc finger, CCHC-type"/>
    <property type="match status" value="1"/>
</dbReference>
<dbReference type="Gene3D" id="3.10.20.370">
    <property type="match status" value="1"/>
</dbReference>
<dbReference type="Gene3D" id="3.30.70.270">
    <property type="match status" value="2"/>
</dbReference>
<dbReference type="GO" id="GO:0003964">
    <property type="term" value="F:RNA-directed DNA polymerase activity"/>
    <property type="evidence" value="ECO:0007669"/>
    <property type="project" value="UniProtKB-KW"/>
</dbReference>
<feature type="compositionally biased region" description="Basic and acidic residues" evidence="10">
    <location>
        <begin position="1"/>
        <end position="12"/>
    </location>
</feature>
<name>A0A8S3RS82_MYTED</name>
<feature type="compositionally biased region" description="Polar residues" evidence="10">
    <location>
        <begin position="111"/>
        <end position="120"/>
    </location>
</feature>
<dbReference type="GO" id="GO:0003676">
    <property type="term" value="F:nucleic acid binding"/>
    <property type="evidence" value="ECO:0007669"/>
    <property type="project" value="InterPro"/>
</dbReference>
<dbReference type="InterPro" id="IPR043128">
    <property type="entry name" value="Rev_trsase/Diguanyl_cyclase"/>
</dbReference>
<proteinExistence type="predicted"/>
<dbReference type="GO" id="GO:0004190">
    <property type="term" value="F:aspartic-type endopeptidase activity"/>
    <property type="evidence" value="ECO:0007669"/>
    <property type="project" value="InterPro"/>
</dbReference>
<evidence type="ECO:0000256" key="9">
    <source>
        <dbReference type="SAM" id="Coils"/>
    </source>
</evidence>
<dbReference type="InterPro" id="IPR001969">
    <property type="entry name" value="Aspartic_peptidase_AS"/>
</dbReference>
<dbReference type="CDD" id="cd00303">
    <property type="entry name" value="retropepsin_like"/>
    <property type="match status" value="1"/>
</dbReference>
<evidence type="ECO:0000256" key="4">
    <source>
        <dbReference type="ARBA" id="ARBA00022722"/>
    </source>
</evidence>
<dbReference type="PROSITE" id="PS50994">
    <property type="entry name" value="INTEGRASE"/>
    <property type="match status" value="1"/>
</dbReference>
<dbReference type="PROSITE" id="PS50158">
    <property type="entry name" value="ZF_CCHC"/>
    <property type="match status" value="1"/>
</dbReference>
<dbReference type="Pfam" id="PF00077">
    <property type="entry name" value="RVP"/>
    <property type="match status" value="1"/>
</dbReference>
<gene>
    <name evidence="14" type="ORF">MEDL_23489</name>
</gene>
<keyword evidence="8" id="KW-0862">Zinc</keyword>
<organism evidence="14 15">
    <name type="scientific">Mytilus edulis</name>
    <name type="common">Blue mussel</name>
    <dbReference type="NCBI Taxonomy" id="6550"/>
    <lineage>
        <taxon>Eukaryota</taxon>
        <taxon>Metazoa</taxon>
        <taxon>Spiralia</taxon>
        <taxon>Lophotrochozoa</taxon>
        <taxon>Mollusca</taxon>
        <taxon>Bivalvia</taxon>
        <taxon>Autobranchia</taxon>
        <taxon>Pteriomorphia</taxon>
        <taxon>Mytilida</taxon>
        <taxon>Mytiloidea</taxon>
        <taxon>Mytilidae</taxon>
        <taxon>Mytilinae</taxon>
        <taxon>Mytilus</taxon>
    </lineage>
</organism>
<dbReference type="FunFam" id="3.30.420.10:FF:000032">
    <property type="entry name" value="Retrovirus-related Pol polyprotein from transposon 297-like Protein"/>
    <property type="match status" value="1"/>
</dbReference>
<dbReference type="SUPFAM" id="SSF50630">
    <property type="entry name" value="Acid proteases"/>
    <property type="match status" value="1"/>
</dbReference>
<feature type="compositionally biased region" description="Polar residues" evidence="10">
    <location>
        <begin position="566"/>
        <end position="576"/>
    </location>
</feature>
<evidence type="ECO:0000256" key="10">
    <source>
        <dbReference type="SAM" id="MobiDB-lite"/>
    </source>
</evidence>
<evidence type="ECO:0000313" key="14">
    <source>
        <dbReference type="EMBL" id="CAG2209352.1"/>
    </source>
</evidence>
<dbReference type="EC" id="2.7.7.49" evidence="1"/>
<protein>
    <recommendedName>
        <fullName evidence="1">RNA-directed DNA polymerase</fullName>
        <ecNumber evidence="1">2.7.7.49</ecNumber>
    </recommendedName>
</protein>
<dbReference type="GO" id="GO:0015074">
    <property type="term" value="P:DNA integration"/>
    <property type="evidence" value="ECO:0007669"/>
    <property type="project" value="InterPro"/>
</dbReference>
<dbReference type="Gene3D" id="1.10.340.70">
    <property type="match status" value="1"/>
</dbReference>
<evidence type="ECO:0000256" key="7">
    <source>
        <dbReference type="ARBA" id="ARBA00022918"/>
    </source>
</evidence>
<keyword evidence="3" id="KW-0548">Nucleotidyltransferase</keyword>
<dbReference type="InterPro" id="IPR041588">
    <property type="entry name" value="Integrase_H2C2"/>
</dbReference>
<dbReference type="Pfam" id="PF17917">
    <property type="entry name" value="RT_RNaseH"/>
    <property type="match status" value="1"/>
</dbReference>
<feature type="region of interest" description="Disordered" evidence="10">
    <location>
        <begin position="93"/>
        <end position="122"/>
    </location>
</feature>
<dbReference type="Gene3D" id="2.40.70.10">
    <property type="entry name" value="Acid Proteases"/>
    <property type="match status" value="1"/>
</dbReference>
<dbReference type="InterPro" id="IPR018061">
    <property type="entry name" value="Retropepsins"/>
</dbReference>
<dbReference type="InterPro" id="IPR036397">
    <property type="entry name" value="RNaseH_sf"/>
</dbReference>
<dbReference type="FunFam" id="3.10.20.370:FF:000001">
    <property type="entry name" value="Retrovirus-related Pol polyprotein from transposon 17.6-like protein"/>
    <property type="match status" value="1"/>
</dbReference>
<dbReference type="InterPro" id="IPR041373">
    <property type="entry name" value="RT_RNaseH"/>
</dbReference>
<keyword evidence="8" id="KW-0863">Zinc-finger</keyword>
<dbReference type="GO" id="GO:0006508">
    <property type="term" value="P:proteolysis"/>
    <property type="evidence" value="ECO:0007669"/>
    <property type="project" value="InterPro"/>
</dbReference>
<evidence type="ECO:0000256" key="8">
    <source>
        <dbReference type="PROSITE-ProRule" id="PRU00047"/>
    </source>
</evidence>
<keyword evidence="4" id="KW-0540">Nuclease</keyword>
<dbReference type="SMART" id="SM00343">
    <property type="entry name" value="ZnF_C2HC"/>
    <property type="match status" value="1"/>
</dbReference>
<evidence type="ECO:0000313" key="15">
    <source>
        <dbReference type="Proteomes" id="UP000683360"/>
    </source>
</evidence>
<dbReference type="GO" id="GO:0008270">
    <property type="term" value="F:zinc ion binding"/>
    <property type="evidence" value="ECO:0007669"/>
    <property type="project" value="UniProtKB-KW"/>
</dbReference>
<evidence type="ECO:0000256" key="1">
    <source>
        <dbReference type="ARBA" id="ARBA00012493"/>
    </source>
</evidence>
<feature type="domain" description="Peptidase A2" evidence="12">
    <location>
        <begin position="724"/>
        <end position="739"/>
    </location>
</feature>
<dbReference type="PANTHER" id="PTHR37984:SF5">
    <property type="entry name" value="PROTEIN NYNRIN-LIKE"/>
    <property type="match status" value="1"/>
</dbReference>
<evidence type="ECO:0000259" key="12">
    <source>
        <dbReference type="PROSITE" id="PS50175"/>
    </source>
</evidence>
<dbReference type="PROSITE" id="PS00141">
    <property type="entry name" value="ASP_PROTEASE"/>
    <property type="match status" value="1"/>
</dbReference>
<comment type="caution">
    <text evidence="14">The sequence shown here is derived from an EMBL/GenBank/DDBJ whole genome shotgun (WGS) entry which is preliminary data.</text>
</comment>
<dbReference type="EMBL" id="CAJPWZ010001158">
    <property type="protein sequence ID" value="CAG2209352.1"/>
    <property type="molecule type" value="Genomic_DNA"/>
</dbReference>
<keyword evidence="2" id="KW-0808">Transferase</keyword>
<dbReference type="InterPro" id="IPR021109">
    <property type="entry name" value="Peptidase_aspartic_dom_sf"/>
</dbReference>
<dbReference type="SUPFAM" id="SSF53098">
    <property type="entry name" value="Ribonuclease H-like"/>
    <property type="match status" value="1"/>
</dbReference>
<keyword evidence="9" id="KW-0175">Coiled coil</keyword>
<feature type="region of interest" description="Disordered" evidence="10">
    <location>
        <begin position="561"/>
        <end position="585"/>
    </location>
</feature>
<evidence type="ECO:0000256" key="6">
    <source>
        <dbReference type="ARBA" id="ARBA00022801"/>
    </source>
</evidence>
<feature type="region of interest" description="Disordered" evidence="10">
    <location>
        <begin position="1"/>
        <end position="34"/>
    </location>
</feature>
<dbReference type="InterPro" id="IPR001584">
    <property type="entry name" value="Integrase_cat-core"/>
</dbReference>
<dbReference type="SUPFAM" id="SSF56672">
    <property type="entry name" value="DNA/RNA polymerases"/>
    <property type="match status" value="1"/>
</dbReference>
<evidence type="ECO:0000256" key="3">
    <source>
        <dbReference type="ARBA" id="ARBA00022695"/>
    </source>
</evidence>
<dbReference type="InterPro" id="IPR043502">
    <property type="entry name" value="DNA/RNA_pol_sf"/>
</dbReference>
<dbReference type="PROSITE" id="PS50175">
    <property type="entry name" value="ASP_PROT_RETROV"/>
    <property type="match status" value="1"/>
</dbReference>
<keyword evidence="8" id="KW-0479">Metal-binding</keyword>
<feature type="coiled-coil region" evidence="9">
    <location>
        <begin position="1867"/>
        <end position="1933"/>
    </location>
</feature>
<keyword evidence="5" id="KW-0255">Endonuclease</keyword>
<sequence>MSDTGKPYDFRSRSLTRSQPLKGGRGRGKFGLNESMSTYETEMEIEVGSNTIARNSSLDKFEGIEVHAEEKQRHTGDSITSKGLEYDNCRSQTPTDLEISDHDNYAKNRNLPGTSDSVVSTEKRSYTDLEEMCAELRRELVNTKKELAESRVRHEAKDVELGRKDEAFNQMHEEINEIRTNFQTRLENTEQELNRTQQDLSFAQSQIANNQVVDNRQMETSSNRENIYNSNQENRYQQNPRYGNYSRENVNDTVLPIVPMATHMPGPSVSVNRGAHRNTNNSDEPKFRIPYFNGKSKFEGFWTVFELGTKKFQWNSQAKLENLWCSLKDDALDFACKLSPDVQNNISQFRDALQRRYGDNRLPEQYREDLANIKKHFKETLPEYAARVENLVCRGYPHLKEINLLNTLKVENFLKGLPDQSIAYEVKIRKPQSIDDAIEWFNWHECCKGNIFKKRAEVRQIETEEQYDHTEFIEENEIRKVGNTRFVTEERLDKKLEIFSREIKTEFSAIENNLKGEISKLSTSLNKNQSYKRKFDETVCFSCQKKGHISKYCPNKKYQGGPSKGNGFQTQRNVNNPGEVKTESNDDLDELKENKFIIDENKDHKCTLNRGKTVDFNLTSSGNKRNTEVCRDIDIGKSKLSVAFEDTDKLYAVDNICGDEPDRSKLFVASGQFDDAEINVSESSFLDEYVTVDPSVDISSVDVVIDRVRAVTLRVPIVIEGDYLNAVIDTGAEVTVMSQEKFLKIPENRRPQIYKAERNLVVAEAGKKMQTLGMADVSCQIGPLDFIWSVYIAPIGDELLLGCDIIDEHDITINTKRGLEIKGHWINCDVTRRSDKVARVVLKEAVTIPANSEVILPGLSINSEILDSRYCSVEPVFIDERQIIVARSLVDPYKETIPVRIVNVEKYPIRIRKNYLLGELHPVEQFEVFIDNNADVELYDSVLYKDFCIGMSQGDLIDTPVIPENWRSPKVLSTKTDSFEIEAEIPKLPDFLSELYQKSCEKISDQGQKLKLAKVLLKNQEDHFNKLDEVLGRLQNVGLKLKPSKCEFIKDQVLYLGHTVSKNGISPNPKIVESVSKWQVPNSVKEVQQFLGLCNYYRQFVHKFSEIASPLSRLTRKDVPFNWSSECQSSFEILRKALCEAPILAYPLPEGQFILDTDASNIGIGSVLSQIQNGKEKVIAYGSKKLDKPQQRYSVTRRELLAVITFIHQFRHYLVGRKFLLRSDHASLRWLFNFKDPQGQLARWLETLSQYNFDIQHRPGLNTKNADSLSRREYDLSLCDHIKQGVRNPECKNCKSMDADWVDFKTDVDNVTNLSDNPFVSKICAVTRSQNSKLIDSNWLSGYTTKELENFQKEDSDLGPVHKWLDNNCKPNRDEIASYSPSTRKYWLNYDLLITKNNVLYQKRLQPTGESYQLLVPKVLRKEVMTSCHNTMYSAHFGVNKTKEKIKNCFHWYKMGEDIQSHVNTCSVCNRFKALNRKPKASLQSYTVGYPLDRVAIDVIGPLPHTRQNNKFILVIGDHFTRWMEAFPLPHQQAEKVAEKLVHEFISRFGIPLELHSDQGRNFESKIFTEVCKLLEIHKTRSTSYRPCSNGIIERFNATLEGMIRSFVNKNANDWDLHIGILMAAYRSTVHPATGYSPNMLMLGREITLPHQIIFPFPNCNESMEVETYVSKMRSKLEEIYQLAREHLRSSAVRQKKRLRQPYIPKSIFKMSEIYNCNWTDCLYEGNKRDTIWHILLSHVQEDQVPFHCNICHFRGNTRRNMDRHILSYKPHLEKMEELGIQSSNNCIIKSANPYFVKLGTDTSCDATYKDQSYIVTEVVESIIEIREDSGEFNITDTSCQTEETFITFRELKAEVNIMKGSHQAELNRFGDYIARLEKRLKMKEEEIKSAERKLRKNEEGSRKQLKEKDDLIRTLERKLRHKDNEVEVLRRKLRVDEFDSEEEKENEMPRKKLKGYVVKKLF</sequence>
<dbReference type="SUPFAM" id="SSF57756">
    <property type="entry name" value="Retrovirus zinc finger-like domains"/>
    <property type="match status" value="1"/>
</dbReference>
<dbReference type="Pfam" id="PF17921">
    <property type="entry name" value="Integrase_H2C2"/>
    <property type="match status" value="1"/>
</dbReference>
<dbReference type="InterPro" id="IPR012337">
    <property type="entry name" value="RNaseH-like_sf"/>
</dbReference>
<keyword evidence="7" id="KW-0695">RNA-directed DNA polymerase</keyword>
<evidence type="ECO:0000256" key="5">
    <source>
        <dbReference type="ARBA" id="ARBA00022759"/>
    </source>
</evidence>
<dbReference type="FunFam" id="1.10.340.70:FF:000001">
    <property type="entry name" value="Retrovirus-related Pol polyprotein from transposon gypsy-like Protein"/>
    <property type="match status" value="1"/>
</dbReference>
<dbReference type="GO" id="GO:0004519">
    <property type="term" value="F:endonuclease activity"/>
    <property type="evidence" value="ECO:0007669"/>
    <property type="project" value="UniProtKB-KW"/>
</dbReference>
<feature type="domain" description="Integrase catalytic" evidence="13">
    <location>
        <begin position="1487"/>
        <end position="1646"/>
    </location>
</feature>
<keyword evidence="15" id="KW-1185">Reference proteome</keyword>
<accession>A0A8S3RS82</accession>
<dbReference type="FunFam" id="3.30.70.270:FF:000020">
    <property type="entry name" value="Transposon Tf2-6 polyprotein-like Protein"/>
    <property type="match status" value="1"/>
</dbReference>
<dbReference type="Pfam" id="PF00665">
    <property type="entry name" value="rve"/>
    <property type="match status" value="1"/>
</dbReference>
<evidence type="ECO:0000259" key="11">
    <source>
        <dbReference type="PROSITE" id="PS50158"/>
    </source>
</evidence>